<feature type="region of interest" description="Disordered" evidence="1">
    <location>
        <begin position="106"/>
        <end position="200"/>
    </location>
</feature>
<keyword evidence="2" id="KW-0472">Membrane</keyword>
<gene>
    <name evidence="3" type="ORF">THAOC_09016</name>
</gene>
<keyword evidence="4" id="KW-1185">Reference proteome</keyword>
<feature type="compositionally biased region" description="Polar residues" evidence="1">
    <location>
        <begin position="179"/>
        <end position="197"/>
    </location>
</feature>
<feature type="region of interest" description="Disordered" evidence="1">
    <location>
        <begin position="34"/>
        <end position="71"/>
    </location>
</feature>
<accession>K0SWB7</accession>
<proteinExistence type="predicted"/>
<evidence type="ECO:0000256" key="1">
    <source>
        <dbReference type="SAM" id="MobiDB-lite"/>
    </source>
</evidence>
<protein>
    <submittedName>
        <fullName evidence="3">Uncharacterized protein</fullName>
    </submittedName>
</protein>
<name>K0SWB7_THAOC</name>
<dbReference type="AlphaFoldDB" id="K0SWB7"/>
<keyword evidence="2" id="KW-1133">Transmembrane helix</keyword>
<feature type="transmembrane region" description="Helical" evidence="2">
    <location>
        <begin position="239"/>
        <end position="259"/>
    </location>
</feature>
<reference evidence="3 4" key="1">
    <citation type="journal article" date="2012" name="Genome Biol.">
        <title>Genome and low-iron response of an oceanic diatom adapted to chronic iron limitation.</title>
        <authorList>
            <person name="Lommer M."/>
            <person name="Specht M."/>
            <person name="Roy A.S."/>
            <person name="Kraemer L."/>
            <person name="Andreson R."/>
            <person name="Gutowska M.A."/>
            <person name="Wolf J."/>
            <person name="Bergner S.V."/>
            <person name="Schilhabel M.B."/>
            <person name="Klostermeier U.C."/>
            <person name="Beiko R.G."/>
            <person name="Rosenstiel P."/>
            <person name="Hippler M."/>
            <person name="Laroche J."/>
        </authorList>
    </citation>
    <scope>NUCLEOTIDE SEQUENCE [LARGE SCALE GENOMIC DNA]</scope>
    <source>
        <strain evidence="3 4">CCMP1005</strain>
    </source>
</reference>
<evidence type="ECO:0000313" key="3">
    <source>
        <dbReference type="EMBL" id="EJK69700.1"/>
    </source>
</evidence>
<comment type="caution">
    <text evidence="3">The sequence shown here is derived from an EMBL/GenBank/DDBJ whole genome shotgun (WGS) entry which is preliminary data.</text>
</comment>
<evidence type="ECO:0000256" key="2">
    <source>
        <dbReference type="SAM" id="Phobius"/>
    </source>
</evidence>
<keyword evidence="2" id="KW-0812">Transmembrane</keyword>
<dbReference type="EMBL" id="AGNL01009694">
    <property type="protein sequence ID" value="EJK69700.1"/>
    <property type="molecule type" value="Genomic_DNA"/>
</dbReference>
<dbReference type="Proteomes" id="UP000266841">
    <property type="component" value="Unassembled WGS sequence"/>
</dbReference>
<feature type="non-terminal residue" evidence="3">
    <location>
        <position position="1"/>
    </location>
</feature>
<feature type="region of interest" description="Disordered" evidence="1">
    <location>
        <begin position="273"/>
        <end position="301"/>
    </location>
</feature>
<sequence length="338" mass="35560">IRQRLARIERAKSLGAGRGQKGYNGIGEGDCIDMDGTGLPPRPSPLNVSAQETGDRNGTFAPVAHGAPQDGMAAPTIRALDDDEPPIPVPSVFLNEFDDSLAKRARAENDPEGPQLHDGPLGPTCFSSEFDDSLAKRAENSPEESQLQDDPSGPPLSPRIAALDGEGLDEAHDGEPSHITPNLHTTTAGDQTDNPSRANPIGLNANVSTIDVPVAIAVDNEIIEATPTPPFWKQRRVRIMLGLVILAAVILVASLGVAFTRESTVTKIVGTTSSSTESLVPTSSPSEAPSTSLEPSSAPSSCDAKIYATNNELQLPQENPDTPAFAIEGRDMIIVSTK</sequence>
<organism evidence="3 4">
    <name type="scientific">Thalassiosira oceanica</name>
    <name type="common">Marine diatom</name>
    <dbReference type="NCBI Taxonomy" id="159749"/>
    <lineage>
        <taxon>Eukaryota</taxon>
        <taxon>Sar</taxon>
        <taxon>Stramenopiles</taxon>
        <taxon>Ochrophyta</taxon>
        <taxon>Bacillariophyta</taxon>
        <taxon>Coscinodiscophyceae</taxon>
        <taxon>Thalassiosirophycidae</taxon>
        <taxon>Thalassiosirales</taxon>
        <taxon>Thalassiosiraceae</taxon>
        <taxon>Thalassiosira</taxon>
    </lineage>
</organism>
<evidence type="ECO:0000313" key="4">
    <source>
        <dbReference type="Proteomes" id="UP000266841"/>
    </source>
</evidence>